<evidence type="ECO:0000256" key="4">
    <source>
        <dbReference type="ARBA" id="ARBA00022692"/>
    </source>
</evidence>
<keyword evidence="10" id="KW-1185">Reference proteome</keyword>
<feature type="transmembrane region" description="Helical" evidence="7">
    <location>
        <begin position="21"/>
        <end position="42"/>
    </location>
</feature>
<keyword evidence="5 7" id="KW-1133">Transmembrane helix</keyword>
<feature type="domain" description="VTT" evidence="8">
    <location>
        <begin position="42"/>
        <end position="165"/>
    </location>
</feature>
<feature type="transmembrane region" description="Helical" evidence="7">
    <location>
        <begin position="147"/>
        <end position="175"/>
    </location>
</feature>
<evidence type="ECO:0000256" key="1">
    <source>
        <dbReference type="ARBA" id="ARBA00004651"/>
    </source>
</evidence>
<name>A0ABT9ISW8_9MICC</name>
<evidence type="ECO:0000256" key="7">
    <source>
        <dbReference type="RuleBase" id="RU367016"/>
    </source>
</evidence>
<evidence type="ECO:0000313" key="9">
    <source>
        <dbReference type="EMBL" id="MDP5228673.1"/>
    </source>
</evidence>
<keyword evidence="4 7" id="KW-0812">Transmembrane</keyword>
<evidence type="ECO:0000256" key="5">
    <source>
        <dbReference type="ARBA" id="ARBA00022989"/>
    </source>
</evidence>
<dbReference type="EMBL" id="JAVALS010000020">
    <property type="protein sequence ID" value="MDP5228673.1"/>
    <property type="molecule type" value="Genomic_DNA"/>
</dbReference>
<accession>A0ABT9ISW8</accession>
<gene>
    <name evidence="9" type="ORF">Q9R02_16060</name>
</gene>
<comment type="subcellular location">
    <subcellularLocation>
        <location evidence="1 7">Cell membrane</location>
        <topology evidence="1 7">Multi-pass membrane protein</topology>
    </subcellularLocation>
</comment>
<evidence type="ECO:0000313" key="10">
    <source>
        <dbReference type="Proteomes" id="UP001232725"/>
    </source>
</evidence>
<dbReference type="InterPro" id="IPR032816">
    <property type="entry name" value="VTT_dom"/>
</dbReference>
<evidence type="ECO:0000256" key="3">
    <source>
        <dbReference type="ARBA" id="ARBA00022475"/>
    </source>
</evidence>
<feature type="transmembrane region" description="Helical" evidence="7">
    <location>
        <begin position="62"/>
        <end position="83"/>
    </location>
</feature>
<evidence type="ECO:0000259" key="8">
    <source>
        <dbReference type="Pfam" id="PF09335"/>
    </source>
</evidence>
<keyword evidence="3 7" id="KW-1003">Cell membrane</keyword>
<dbReference type="Pfam" id="PF09335">
    <property type="entry name" value="VTT_dom"/>
    <property type="match status" value="1"/>
</dbReference>
<evidence type="ECO:0000256" key="2">
    <source>
        <dbReference type="ARBA" id="ARBA00010792"/>
    </source>
</evidence>
<comment type="similarity">
    <text evidence="2 7">Belongs to the DedA family.</text>
</comment>
<feature type="transmembrane region" description="Helical" evidence="7">
    <location>
        <begin position="181"/>
        <end position="198"/>
    </location>
</feature>
<dbReference type="PANTHER" id="PTHR30353">
    <property type="entry name" value="INNER MEMBRANE PROTEIN DEDA-RELATED"/>
    <property type="match status" value="1"/>
</dbReference>
<dbReference type="Proteomes" id="UP001232725">
    <property type="component" value="Unassembled WGS sequence"/>
</dbReference>
<comment type="caution">
    <text evidence="9">The sequence shown here is derived from an EMBL/GenBank/DDBJ whole genome shotgun (WGS) entry which is preliminary data.</text>
</comment>
<dbReference type="InterPro" id="IPR032818">
    <property type="entry name" value="DedA-like"/>
</dbReference>
<dbReference type="RefSeq" id="WP_305997718.1">
    <property type="nucleotide sequence ID" value="NZ_JAVALS010000020.1"/>
</dbReference>
<reference evidence="9 10" key="1">
    <citation type="submission" date="2023-08" db="EMBL/GenBank/DDBJ databases">
        <title>Arthrobacter horti sp. nov., isolated from forest soil.</title>
        <authorList>
            <person name="Park M."/>
        </authorList>
    </citation>
    <scope>NUCLEOTIDE SEQUENCE [LARGE SCALE GENOMIC DNA]</scope>
    <source>
        <strain evidence="9 10">YJM1</strain>
    </source>
</reference>
<evidence type="ECO:0000256" key="6">
    <source>
        <dbReference type="ARBA" id="ARBA00023136"/>
    </source>
</evidence>
<protein>
    <submittedName>
        <fullName evidence="9">DedA family protein</fullName>
    </submittedName>
</protein>
<dbReference type="PANTHER" id="PTHR30353:SF0">
    <property type="entry name" value="TRANSMEMBRANE PROTEIN"/>
    <property type="match status" value="1"/>
</dbReference>
<sequence length="226" mass="24300">MMAMSAGLLPDAGTMLHAFGPWVLLGIAVLLFIESGVLFPFLPGDSLLVTAAILAPQLGIEPWQVVLVGIPAAVLGDQAGYWLGQRFGRRLFRPDARVLKTSRLEETEHFFTRYGAISLVLGRFVPIVRTYVPLVAGAVRLHRGRFFAWNVVGAVLWVTGMTGIGLALGGIPFVVNNIDTLMILMIVIPTLPVAIGALRRYLKARSSGASEAAPAATTPAELSERR</sequence>
<organism evidence="9 10">
    <name type="scientific">Arthrobacter horti</name>
    <dbReference type="NCBI Taxonomy" id="3068273"/>
    <lineage>
        <taxon>Bacteria</taxon>
        <taxon>Bacillati</taxon>
        <taxon>Actinomycetota</taxon>
        <taxon>Actinomycetes</taxon>
        <taxon>Micrococcales</taxon>
        <taxon>Micrococcaceae</taxon>
        <taxon>Arthrobacter</taxon>
    </lineage>
</organism>
<proteinExistence type="inferred from homology"/>
<keyword evidence="6 7" id="KW-0472">Membrane</keyword>